<protein>
    <submittedName>
        <fullName evidence="1">Uncharacterized protein</fullName>
    </submittedName>
</protein>
<dbReference type="PANTHER" id="PTHR42194:SF1">
    <property type="entry name" value="UPF0276 PROTEIN HI_1600"/>
    <property type="match status" value="1"/>
</dbReference>
<dbReference type="PANTHER" id="PTHR42194">
    <property type="entry name" value="UPF0276 PROTEIN HI_1600"/>
    <property type="match status" value="1"/>
</dbReference>
<gene>
    <name evidence="1" type="ORF">BTA35_0204840</name>
</gene>
<dbReference type="Pfam" id="PF05114">
    <property type="entry name" value="MbnB_TglH_ChrH"/>
    <property type="match status" value="1"/>
</dbReference>
<sequence length="302" mass="33703">MDTVKGFSVPTASIGMGLRAPHYNDLLSELPSVSWLEVHSENYLDEQSVQRHILRQVAQHYPLSFHGVGLSLGSGDSLAPKHLSALKALVDEFQPALLSEHLSWSAVAGRYFNDLLPIPYTRESLEQFCRQVDVAQQALGRQILIENPTAYLNFKVSVFTEWDFLNQIVEQTGCGLLLDLNNIYVNAVNHGFDSYDYLNNINLDAVGELHLAGFSVNEYDQGRILIDTHGSRVSDEVWQLFAQIRHKLDCQAPALVEWDTDIPEMSVLLDEIGKAERVQQLGTDSVLASKSGYEYGVSHEGS</sequence>
<keyword evidence="2" id="KW-1185">Reference proteome</keyword>
<dbReference type="RefSeq" id="WP_077243255.1">
    <property type="nucleotide sequence ID" value="NZ_FXTS01000004.1"/>
</dbReference>
<proteinExistence type="predicted"/>
<organism evidence="1 2">
    <name type="scientific">Oceanospirillum linum</name>
    <dbReference type="NCBI Taxonomy" id="966"/>
    <lineage>
        <taxon>Bacteria</taxon>
        <taxon>Pseudomonadati</taxon>
        <taxon>Pseudomonadota</taxon>
        <taxon>Gammaproteobacteria</taxon>
        <taxon>Oceanospirillales</taxon>
        <taxon>Oceanospirillaceae</taxon>
        <taxon>Oceanospirillum</taxon>
    </lineage>
</organism>
<dbReference type="InterPro" id="IPR007801">
    <property type="entry name" value="MbnB/TglH/ChrH"/>
</dbReference>
<reference evidence="1" key="1">
    <citation type="submission" date="2017-02" db="EMBL/GenBank/DDBJ databases">
        <title>Draft Genome Sequence of the Salt Water Bacterium Oceanospirillum linum ATCC 11336.</title>
        <authorList>
            <person name="Trachtenberg A.M."/>
            <person name="Carney J.G."/>
            <person name="Linnane J.D."/>
            <person name="Rheaume B.A."/>
            <person name="Pitts N.L."/>
            <person name="Mykles D.L."/>
            <person name="Maclea K.S."/>
        </authorList>
    </citation>
    <scope>NUCLEOTIDE SEQUENCE [LARGE SCALE GENOMIC DNA]</scope>
    <source>
        <strain evidence="1">ATCC 11336</strain>
    </source>
</reference>
<name>A0A1T1HG23_OCELI</name>
<evidence type="ECO:0000313" key="1">
    <source>
        <dbReference type="EMBL" id="OOV88804.1"/>
    </source>
</evidence>
<dbReference type="Proteomes" id="UP000190064">
    <property type="component" value="Unassembled WGS sequence"/>
</dbReference>
<dbReference type="EMBL" id="MTSD02000001">
    <property type="protein sequence ID" value="OOV88804.1"/>
    <property type="molecule type" value="Genomic_DNA"/>
</dbReference>
<dbReference type="AlphaFoldDB" id="A0A1T1HG23"/>
<dbReference type="Gene3D" id="3.20.20.150">
    <property type="entry name" value="Divalent-metal-dependent TIM barrel enzymes"/>
    <property type="match status" value="1"/>
</dbReference>
<accession>A0A1T1HG23</accession>
<evidence type="ECO:0000313" key="2">
    <source>
        <dbReference type="Proteomes" id="UP000190064"/>
    </source>
</evidence>
<comment type="caution">
    <text evidence="1">The sequence shown here is derived from an EMBL/GenBank/DDBJ whole genome shotgun (WGS) entry which is preliminary data.</text>
</comment>
<dbReference type="NCBIfam" id="NF003818">
    <property type="entry name" value="PRK05409.1"/>
    <property type="match status" value="1"/>
</dbReference>
<dbReference type="STRING" id="966.BTA35_0204840"/>